<feature type="transmembrane region" description="Helical" evidence="6">
    <location>
        <begin position="50"/>
        <end position="68"/>
    </location>
</feature>
<dbReference type="InterPro" id="IPR004797">
    <property type="entry name" value="Competence_ComEC/Rec2"/>
</dbReference>
<dbReference type="InterPro" id="IPR052159">
    <property type="entry name" value="Competence_DNA_uptake"/>
</dbReference>
<feature type="transmembrane region" description="Helical" evidence="6">
    <location>
        <begin position="434"/>
        <end position="455"/>
    </location>
</feature>
<feature type="transmembrane region" description="Helical" evidence="6">
    <location>
        <begin position="12"/>
        <end position="44"/>
    </location>
</feature>
<dbReference type="NCBIfam" id="TIGR00361">
    <property type="entry name" value="ComEC_Rec2"/>
    <property type="match status" value="1"/>
</dbReference>
<dbReference type="InterPro" id="IPR001279">
    <property type="entry name" value="Metallo-B-lactamas"/>
</dbReference>
<dbReference type="SUPFAM" id="SSF56281">
    <property type="entry name" value="Metallo-hydrolase/oxidoreductase"/>
    <property type="match status" value="1"/>
</dbReference>
<keyword evidence="2" id="KW-1003">Cell membrane</keyword>
<organism evidence="8 9">
    <name type="scientific">Streptococcus mutans SM6</name>
    <dbReference type="NCBI Taxonomy" id="857119"/>
    <lineage>
        <taxon>Bacteria</taxon>
        <taxon>Bacillati</taxon>
        <taxon>Bacillota</taxon>
        <taxon>Bacilli</taxon>
        <taxon>Lactobacillales</taxon>
        <taxon>Streptococcaceae</taxon>
        <taxon>Streptococcus</taxon>
    </lineage>
</organism>
<sequence>MLIRFFPLKPIYLAFLTVLLYFCIHCFSFLPVGLFILALVFLVFQYDRQICIKTLLFLLPFAAFFFYFHQKRQSEYQIVPRQVQKLIIIPDTLSINGDNLSFRAKSGHWTYQVFYKLKSETEKHYFEQLWQTAEIQVTADVVEAEEQRNFKGFDYRNYLKMQGIYRIVNVTDIKTIKLSSKRFWFARLHEWRRRALVSIQSKFPDPMKHYMTGLLFGYLDKSFDEMNAIYSSLGIIHLFALSGMQVSFFIGKFRYLGLRLGIRQEYMNAIQLPFSLLYAGLTGFAVSVVRSLIQSNLTHFGFKKQDNFALTLFVMFFLIPNFLLTTGGVLSFAYAFILIMIDFETLSLLKRILFQTFSLSLGILPLLMWYFSSFQPLSILLTILFSFIFDNLMLPFLTLAYFLSPFVSLACFNPAFRLLERIIVQIHLIFSRPFILGSPTLPILLLLLCLLALLYDFRQKKRVVLVLSSILALLFFISKNPLTNEVTIVDIGQGDSILLRDISSKTILIDVGGKVTFGQTDKWRRRISDANAEKTLIPYLKSRGIDKIDQLVLTHTDTDHMGDMEVVAKAFHVGEVLVSPGSLTKANFVSKLRRMKVKVHITKPGETLSIMGSHLQVLYPLKIGDGGNNDSIVLYGRLLGLNFLFTGDLEKEGEAELLKTYPNLKVDVLKAGHHGSKGSSSPELLAQIEPKIALISAGKNNRYKHPHQETLDRFAQIKSRIYRTDQEGAIRFKGLKHWQIETVR</sequence>
<comment type="caution">
    <text evidence="8">The sequence shown here is derived from an EMBL/GenBank/DDBJ whole genome shotgun (WGS) entry which is preliminary data.</text>
</comment>
<gene>
    <name evidence="8" type="ORF">SMU82_05147</name>
</gene>
<reference evidence="8 9" key="1">
    <citation type="journal article" date="2013" name="Mol. Biol. Evol.">
        <title>Evolutionary and population genomics of the cavity causing bacteria Streptococcus mutans.</title>
        <authorList>
            <person name="Cornejo O.E."/>
            <person name="Lefebure T."/>
            <person name="Pavinski Bitar P.D."/>
            <person name="Lang P."/>
            <person name="Richards V.P."/>
            <person name="Eilertson K."/>
            <person name="Do T."/>
            <person name="Beighton D."/>
            <person name="Zeng L."/>
            <person name="Ahn S.J."/>
            <person name="Burne R.A."/>
            <person name="Siepel A."/>
            <person name="Bustamante C.D."/>
            <person name="Stanhope M.J."/>
        </authorList>
    </citation>
    <scope>NUCLEOTIDE SEQUENCE [LARGE SCALE GENOMIC DNA]</scope>
    <source>
        <strain evidence="8 9">SM6</strain>
    </source>
</reference>
<evidence type="ECO:0000313" key="9">
    <source>
        <dbReference type="Proteomes" id="UP000011676"/>
    </source>
</evidence>
<evidence type="ECO:0000259" key="7">
    <source>
        <dbReference type="SMART" id="SM00849"/>
    </source>
</evidence>
<comment type="subcellular location">
    <subcellularLocation>
        <location evidence="1">Cell membrane</location>
        <topology evidence="1">Multi-pass membrane protein</topology>
    </subcellularLocation>
</comment>
<dbReference type="PANTHER" id="PTHR30619">
    <property type="entry name" value="DNA INTERNALIZATION/COMPETENCE PROTEIN COMEC/REC2"/>
    <property type="match status" value="1"/>
</dbReference>
<dbReference type="AlphaFoldDB" id="A0A829BVF3"/>
<evidence type="ECO:0000256" key="4">
    <source>
        <dbReference type="ARBA" id="ARBA00022989"/>
    </source>
</evidence>
<dbReference type="InterPro" id="IPR035681">
    <property type="entry name" value="ComA-like_MBL"/>
</dbReference>
<dbReference type="GO" id="GO:0030420">
    <property type="term" value="P:establishment of competence for transformation"/>
    <property type="evidence" value="ECO:0007669"/>
    <property type="project" value="InterPro"/>
</dbReference>
<dbReference type="Pfam" id="PF03772">
    <property type="entry name" value="Competence"/>
    <property type="match status" value="1"/>
</dbReference>
<name>A0A829BVF3_STRMG</name>
<keyword evidence="3 6" id="KW-0812">Transmembrane</keyword>
<proteinExistence type="predicted"/>
<keyword evidence="4 6" id="KW-1133">Transmembrane helix</keyword>
<feature type="transmembrane region" description="Helical" evidence="6">
    <location>
        <begin position="310"/>
        <end position="340"/>
    </location>
</feature>
<feature type="transmembrane region" description="Helical" evidence="6">
    <location>
        <begin position="462"/>
        <end position="478"/>
    </location>
</feature>
<dbReference type="SMART" id="SM00849">
    <property type="entry name" value="Lactamase_B"/>
    <property type="match status" value="1"/>
</dbReference>
<dbReference type="InterPro" id="IPR004477">
    <property type="entry name" value="ComEC_N"/>
</dbReference>
<dbReference type="Pfam" id="PF00753">
    <property type="entry name" value="Lactamase_B"/>
    <property type="match status" value="1"/>
</dbReference>
<feature type="transmembrane region" description="Helical" evidence="6">
    <location>
        <begin position="270"/>
        <end position="289"/>
    </location>
</feature>
<dbReference type="EMBL" id="AHSR01000020">
    <property type="protein sequence ID" value="EMC24078.1"/>
    <property type="molecule type" value="Genomic_DNA"/>
</dbReference>
<dbReference type="PANTHER" id="PTHR30619:SF1">
    <property type="entry name" value="RECOMBINATION PROTEIN 2"/>
    <property type="match status" value="1"/>
</dbReference>
<feature type="transmembrane region" description="Helical" evidence="6">
    <location>
        <begin position="228"/>
        <end position="250"/>
    </location>
</feature>
<dbReference type="CDD" id="cd07731">
    <property type="entry name" value="ComA-like_MBL-fold"/>
    <property type="match status" value="1"/>
</dbReference>
<keyword evidence="5 6" id="KW-0472">Membrane</keyword>
<dbReference type="Pfam" id="PF13567">
    <property type="entry name" value="DUF4131"/>
    <property type="match status" value="1"/>
</dbReference>
<evidence type="ECO:0000313" key="8">
    <source>
        <dbReference type="EMBL" id="EMC24078.1"/>
    </source>
</evidence>
<dbReference type="InterPro" id="IPR036866">
    <property type="entry name" value="RibonucZ/Hydroxyglut_hydro"/>
</dbReference>
<protein>
    <submittedName>
        <fullName evidence="8">Putative competence protein</fullName>
    </submittedName>
</protein>
<accession>A0A829BVF3</accession>
<evidence type="ECO:0000256" key="3">
    <source>
        <dbReference type="ARBA" id="ARBA00022692"/>
    </source>
</evidence>
<dbReference type="Gene3D" id="3.60.15.10">
    <property type="entry name" value="Ribonuclease Z/Hydroxyacylglutathione hydrolase-like"/>
    <property type="match status" value="1"/>
</dbReference>
<dbReference type="Proteomes" id="UP000011676">
    <property type="component" value="Unassembled WGS sequence"/>
</dbReference>
<feature type="domain" description="Metallo-beta-lactamase" evidence="7">
    <location>
        <begin position="493"/>
        <end position="699"/>
    </location>
</feature>
<evidence type="ECO:0000256" key="1">
    <source>
        <dbReference type="ARBA" id="ARBA00004651"/>
    </source>
</evidence>
<dbReference type="GO" id="GO:0005886">
    <property type="term" value="C:plasma membrane"/>
    <property type="evidence" value="ECO:0007669"/>
    <property type="project" value="UniProtKB-SubCell"/>
</dbReference>
<dbReference type="InterPro" id="IPR025405">
    <property type="entry name" value="DUF4131"/>
</dbReference>
<evidence type="ECO:0000256" key="6">
    <source>
        <dbReference type="SAM" id="Phobius"/>
    </source>
</evidence>
<evidence type="ECO:0000256" key="2">
    <source>
        <dbReference type="ARBA" id="ARBA00022475"/>
    </source>
</evidence>
<evidence type="ECO:0000256" key="5">
    <source>
        <dbReference type="ARBA" id="ARBA00023136"/>
    </source>
</evidence>
<dbReference type="NCBIfam" id="TIGR00360">
    <property type="entry name" value="ComEC_N-term"/>
    <property type="match status" value="1"/>
</dbReference>
<dbReference type="RefSeq" id="WP_002296251.1">
    <property type="nucleotide sequence ID" value="NZ_AHSR01000020.1"/>
</dbReference>